<name>A0A433N6L3_CHLFR</name>
<evidence type="ECO:0000313" key="1">
    <source>
        <dbReference type="EMBL" id="RUR77061.1"/>
    </source>
</evidence>
<accession>A0A433N6L3</accession>
<dbReference type="EMBL" id="RSCJ01000018">
    <property type="protein sequence ID" value="RUR77061.1"/>
    <property type="molecule type" value="Genomic_DNA"/>
</dbReference>
<dbReference type="AlphaFoldDB" id="A0A433N6L3"/>
<dbReference type="STRING" id="211165.GCA_000317285_01717"/>
<dbReference type="RefSeq" id="WP_016879369.1">
    <property type="nucleotide sequence ID" value="NZ_AJLN01000058.1"/>
</dbReference>
<reference evidence="1 2" key="1">
    <citation type="journal article" date="2019" name="Genome Biol. Evol.">
        <title>Day and night: Metabolic profiles and evolutionary relationships of six axenic non-marine cyanobacteria.</title>
        <authorList>
            <person name="Will S.E."/>
            <person name="Henke P."/>
            <person name="Boedeker C."/>
            <person name="Huang S."/>
            <person name="Brinkmann H."/>
            <person name="Rohde M."/>
            <person name="Jarek M."/>
            <person name="Friedl T."/>
            <person name="Seufert S."/>
            <person name="Schumacher M."/>
            <person name="Overmann J."/>
            <person name="Neumann-Schaal M."/>
            <person name="Petersen J."/>
        </authorList>
    </citation>
    <scope>NUCLEOTIDE SEQUENCE [LARGE SCALE GENOMIC DNA]</scope>
    <source>
        <strain evidence="1 2">PCC 6912</strain>
    </source>
</reference>
<keyword evidence="2" id="KW-1185">Reference proteome</keyword>
<evidence type="ECO:0000313" key="2">
    <source>
        <dbReference type="Proteomes" id="UP000268857"/>
    </source>
</evidence>
<comment type="caution">
    <text evidence="1">The sequence shown here is derived from an EMBL/GenBank/DDBJ whole genome shotgun (WGS) entry which is preliminary data.</text>
</comment>
<proteinExistence type="predicted"/>
<sequence length="71" mass="8414">MNKSCLNCAWGEFQEVIDFHLCSYSGGCRHWEKAIQEQVPYMEDIRGENFENSNRVLEQIGNRCVEWEAER</sequence>
<gene>
    <name evidence="1" type="ORF">PCC6912_40200</name>
</gene>
<organism evidence="1 2">
    <name type="scientific">Chlorogloeopsis fritschii PCC 6912</name>
    <dbReference type="NCBI Taxonomy" id="211165"/>
    <lineage>
        <taxon>Bacteria</taxon>
        <taxon>Bacillati</taxon>
        <taxon>Cyanobacteriota</taxon>
        <taxon>Cyanophyceae</taxon>
        <taxon>Nostocales</taxon>
        <taxon>Chlorogloeopsidaceae</taxon>
        <taxon>Chlorogloeopsis</taxon>
    </lineage>
</organism>
<protein>
    <submittedName>
        <fullName evidence="1">Uncharacterized protein</fullName>
    </submittedName>
</protein>
<dbReference type="Proteomes" id="UP000268857">
    <property type="component" value="Unassembled WGS sequence"/>
</dbReference>